<protein>
    <recommendedName>
        <fullName evidence="2">Methyltransferase domain-containing protein</fullName>
    </recommendedName>
</protein>
<feature type="signal peptide" evidence="1">
    <location>
        <begin position="1"/>
        <end position="19"/>
    </location>
</feature>
<dbReference type="Pfam" id="PF13649">
    <property type="entry name" value="Methyltransf_25"/>
    <property type="match status" value="1"/>
</dbReference>
<comment type="caution">
    <text evidence="3">The sequence shown here is derived from an EMBL/GenBank/DDBJ whole genome shotgun (WGS) entry which is preliminary data.</text>
</comment>
<dbReference type="CDD" id="cd02440">
    <property type="entry name" value="AdoMet_MTases"/>
    <property type="match status" value="1"/>
</dbReference>
<dbReference type="Gene3D" id="3.40.50.150">
    <property type="entry name" value="Vaccinia Virus protein VP39"/>
    <property type="match status" value="1"/>
</dbReference>
<feature type="chain" id="PRO_5042034720" description="Methyltransferase domain-containing protein" evidence="1">
    <location>
        <begin position="20"/>
        <end position="236"/>
    </location>
</feature>
<dbReference type="InterPro" id="IPR041698">
    <property type="entry name" value="Methyltransf_25"/>
</dbReference>
<evidence type="ECO:0000256" key="1">
    <source>
        <dbReference type="SAM" id="SignalP"/>
    </source>
</evidence>
<accession>A0AAD7XI26</accession>
<proteinExistence type="predicted"/>
<evidence type="ECO:0000313" key="3">
    <source>
        <dbReference type="EMBL" id="KAJ8598949.1"/>
    </source>
</evidence>
<evidence type="ECO:0000259" key="2">
    <source>
        <dbReference type="Pfam" id="PF13649"/>
    </source>
</evidence>
<keyword evidence="1" id="KW-0732">Signal</keyword>
<dbReference type="InterPro" id="IPR029063">
    <property type="entry name" value="SAM-dependent_MTases_sf"/>
</dbReference>
<keyword evidence="4" id="KW-1185">Reference proteome</keyword>
<organism evidence="3 4">
    <name type="scientific">Chrysophaeum taylorii</name>
    <dbReference type="NCBI Taxonomy" id="2483200"/>
    <lineage>
        <taxon>Eukaryota</taxon>
        <taxon>Sar</taxon>
        <taxon>Stramenopiles</taxon>
        <taxon>Ochrophyta</taxon>
        <taxon>Pelagophyceae</taxon>
        <taxon>Pelagomonadales</taxon>
        <taxon>Pelagomonadaceae</taxon>
        <taxon>Chrysophaeum</taxon>
    </lineage>
</organism>
<feature type="domain" description="Methyltransferase" evidence="2">
    <location>
        <begin position="92"/>
        <end position="166"/>
    </location>
</feature>
<dbReference type="AlphaFoldDB" id="A0AAD7XI26"/>
<reference evidence="3" key="1">
    <citation type="submission" date="2023-01" db="EMBL/GenBank/DDBJ databases">
        <title>Metagenome sequencing of chrysophaentin producing Chrysophaeum taylorii.</title>
        <authorList>
            <person name="Davison J."/>
            <person name="Bewley C."/>
        </authorList>
    </citation>
    <scope>NUCLEOTIDE SEQUENCE</scope>
    <source>
        <strain evidence="3">NIES-1699</strain>
    </source>
</reference>
<name>A0AAD7XI26_9STRA</name>
<sequence>MLWWVTLVVSAAWRRQVAREDAASAALEAAYPEAELGLRVRLGREAQGLAPGAVVRSTDPRLELTYGEFSIDGVRRCLEAAGLEEKEVRFADIGSGTGRIAAFAALRNPRWECRGYEISETLHAEALRRSAEIPNVRFERRDVLLDPPDLSDVDVVFAYATAFPAPEWSPDLGAPLLDNRWTRMLQVALRDNSRKCRVMITDRALDPAAGFVLDEVLDVPNRETAGSLVFIHTRED</sequence>
<dbReference type="SUPFAM" id="SSF53335">
    <property type="entry name" value="S-adenosyl-L-methionine-dependent methyltransferases"/>
    <property type="match status" value="1"/>
</dbReference>
<dbReference type="Proteomes" id="UP001230188">
    <property type="component" value="Unassembled WGS sequence"/>
</dbReference>
<gene>
    <name evidence="3" type="ORF">CTAYLR_009647</name>
</gene>
<evidence type="ECO:0000313" key="4">
    <source>
        <dbReference type="Proteomes" id="UP001230188"/>
    </source>
</evidence>
<dbReference type="EMBL" id="JAQMWT010000614">
    <property type="protein sequence ID" value="KAJ8598949.1"/>
    <property type="molecule type" value="Genomic_DNA"/>
</dbReference>